<feature type="transmembrane region" description="Helical" evidence="13">
    <location>
        <begin position="1819"/>
        <end position="1837"/>
    </location>
</feature>
<evidence type="ECO:0000313" key="18">
    <source>
        <dbReference type="Proteomes" id="UP000076407"/>
    </source>
</evidence>
<evidence type="ECO:0000259" key="15">
    <source>
        <dbReference type="PROSITE" id="PS51718"/>
    </source>
</evidence>
<dbReference type="GO" id="GO:0008061">
    <property type="term" value="F:chitin binding"/>
    <property type="evidence" value="ECO:0007669"/>
    <property type="project" value="UniProtKB-KW"/>
</dbReference>
<dbReference type="EC" id="3.2.1.14" evidence="3"/>
<dbReference type="CDD" id="cd09913">
    <property type="entry name" value="EHD"/>
    <property type="match status" value="1"/>
</dbReference>
<feature type="compositionally biased region" description="Acidic residues" evidence="12">
    <location>
        <begin position="737"/>
        <end position="827"/>
    </location>
</feature>
<dbReference type="Proteomes" id="UP000076407">
    <property type="component" value="Unassembled WGS sequence"/>
</dbReference>
<evidence type="ECO:0000259" key="16">
    <source>
        <dbReference type="PROSITE" id="PS51910"/>
    </source>
</evidence>
<feature type="domain" description="Dynamin-type G" evidence="15">
    <location>
        <begin position="1033"/>
        <end position="1272"/>
    </location>
</feature>
<feature type="compositionally biased region" description="Low complexity" evidence="12">
    <location>
        <begin position="859"/>
        <end position="871"/>
    </location>
</feature>
<proteinExistence type="inferred from homology"/>
<dbReference type="VEuPathDB" id="VectorBase:AQUA009501"/>
<feature type="domain" description="GH18" evidence="16">
    <location>
        <begin position="19"/>
        <end position="390"/>
    </location>
</feature>
<evidence type="ECO:0000256" key="3">
    <source>
        <dbReference type="ARBA" id="ARBA00012729"/>
    </source>
</evidence>
<dbReference type="PROSITE" id="PS51718">
    <property type="entry name" value="G_DYNAMIN_2"/>
    <property type="match status" value="1"/>
</dbReference>
<feature type="compositionally biased region" description="Acidic residues" evidence="12">
    <location>
        <begin position="505"/>
        <end position="579"/>
    </location>
</feature>
<dbReference type="Pfam" id="PF16880">
    <property type="entry name" value="EHD_N"/>
    <property type="match status" value="1"/>
</dbReference>
<dbReference type="FunFam" id="3.20.20.80:FF:000144">
    <property type="entry name" value="Chitinase"/>
    <property type="match status" value="1"/>
</dbReference>
<keyword evidence="4" id="KW-0147">Chitin-binding</keyword>
<evidence type="ECO:0000313" key="17">
    <source>
        <dbReference type="EnsemblMetazoa" id="AQUA009501-PA"/>
    </source>
</evidence>
<evidence type="ECO:0000256" key="7">
    <source>
        <dbReference type="ARBA" id="ARBA00023024"/>
    </source>
</evidence>
<dbReference type="SMART" id="SM00636">
    <property type="entry name" value="Glyco_18"/>
    <property type="match status" value="1"/>
</dbReference>
<evidence type="ECO:0000256" key="12">
    <source>
        <dbReference type="SAM" id="MobiDB-lite"/>
    </source>
</evidence>
<dbReference type="InterPro" id="IPR051943">
    <property type="entry name" value="TRAFAC_Dynamin-like_GTPase"/>
</dbReference>
<dbReference type="Gene3D" id="1.10.268.20">
    <property type="match status" value="2"/>
</dbReference>
<name>A0A182XI24_ANOQN</name>
<dbReference type="InterPro" id="IPR001223">
    <property type="entry name" value="Glyco_hydro18_cat"/>
</dbReference>
<dbReference type="GO" id="GO:0008843">
    <property type="term" value="F:endochitinase activity"/>
    <property type="evidence" value="ECO:0007669"/>
    <property type="project" value="UniProtKB-EC"/>
</dbReference>
<dbReference type="SUPFAM" id="SSF51445">
    <property type="entry name" value="(Trans)glycosidases"/>
    <property type="match status" value="1"/>
</dbReference>
<dbReference type="EnsemblMetazoa" id="AQUA009501-RA">
    <property type="protein sequence ID" value="AQUA009501-PA"/>
    <property type="gene ID" value="AQUA009501"/>
</dbReference>
<dbReference type="InterPro" id="IPR017853">
    <property type="entry name" value="GH"/>
</dbReference>
<keyword evidence="7" id="KW-0146">Chitin degradation</keyword>
<sequence length="1838" mass="206478">MKFVVCVLLMSSLALAAETRFVCHYTTWSRDRPDEGSFQINDIPGNLCSHVVYNFLGVNETSYQLELLQPDYDLGERAIERFAALKDQFPHLKLLIAVGGWAHGGARFSEMAKFRTRRNQFIGSVIKFLHQYRLDGIELVWLYPGNFDRGGAVEDKDTFLYLVSELAKVVRDEKKPYEVVIQVPVDISRMAVGYHQEELCAAADFVHMVGYDLRGWWNNFADVHSPLAPRPNDLVMDSFEHVNVGDGVQDWLDKGCPPEKVTLGVALFGRTYLLDDPLDNTIGAVTIGAGDPGPYSNEPGYLGYCEFCHNLTSDEWTKKWDDVGLCPYAYTETTWIGYENERSLQEKINYVKQKRLGGLYAFSLDLDDYRGACGEPFPLTRFLSRYHDETKIKDWHIFVSTTERKEINTTEGESTRLQVQAETPTEYECRPYIEKAIQDLKSESAEAADEENASIEHTIDVTSQEEEDNTAAEEVSTEETDTAADDATEEITPSEEVQEQLFADTTEDEATDNVEASEETEQDPAEAADSEEGEEEQTEDQEENVTEEAVQSEETAEPTVSEEAEQSEEVPAETEELTSEESANQVLENATEEEEDEEAAAEDDGEQDEEEDVATEEVTESAEEEATESQEAAADAAEDQEEEEEDEEDETSEDVADQTKSEESVVDDDGEEEKEENDDDDEEETQAQSSSEDEEDDDLDEENAVKGSYDDREQEDVEDASAEANEASEEVVASSEDTTEQTDNDELEGTNSEEQETTTEGSDEASLTDEAEAVSGEETESEDEPASQEEADEDAADDENLSEETDNETVDETATSEEENAEAEPASDEQLAVDSQEEQEDAAQDEPSTEEPAEESSEDATAAAEEGSQEQQEADSAEEATDSQQAAENSSVEESVTESAEQEAGVPAEGESEEETVVKQDSEESLPADGEASVEQSAEESETASQEEEKEESFPEEDLLLEYEIPTNLRDTTHVYELLNINDDASSREKALQETADVILRDLKRIYDNSIKPLETLYKYRDLSNRHFGDPEIFSKPLVLFMGPWSGGKSTILNYLTHNEYTPNSVRTGAEPSPAYFNILMHGDEPEVLDGTQLAADWTFSGLQKFGQGLLDRLRGQKLPNKLLERVNIVEIPGILEVRKQVSKYFPFNDACQWFIDRADIIFLVYDPSKLDVGPETEAILDQLKGREYQTRILLNKADQVKPEELLRVQSALIWNISPLMSSAQPPVMYTVSLWSNPYEVGAPVRLLQAQERSLLLDLGQAIDRRIENKIASARRFAVRVRNHAKMVDCYLTTYYNHKTLFGNKKQTAEKIIASPQDYHIYEGLSTLTNISRYDLPDPEVYRDFFHLNPLYEFKKLSETCTYFRGCPINKLDVAIAYDLPELVGKYKKMAEAALAKLDVLTPTSDFGKGKSNTTYDGSKMGTEWDTLRKQARHLENDIDMKLIAFNKVGVGAASSSVAPTGNTDTSPLLGDHVFESLSLEIEQMLDKLSNINEKMSEIPNSGAAVMHVLQRHREILHGYRQEYLKIQANHTTRMEREELLRGSGLGTSSPSTSGLSRRDMYLKENTHLHSSSSLVNDQISIAMETKEHLTSQRQHLKRFQTRMHDISNRFPLISSKMGTEWDTLRKQARHLENDIDMKLIAFNKVGVGAASSSVAPTGNTDTSPLLGDHVFESLSLEIEQMLDKLSNINEKMSEIPNSGAAVMHVLQRHREILHGYRQEYLKIQANHTTRMEREELLRGSGLGTSSPSTSGLSRRDMYLKENTHLHSSSSLVNDQISIAMETKEHLTSQRQHLKRFQTRMHDISNRFPLISRKRRESLILGGVIAVCTILLLVYAFH</sequence>
<evidence type="ECO:0000256" key="13">
    <source>
        <dbReference type="SAM" id="Phobius"/>
    </source>
</evidence>
<dbReference type="Pfam" id="PF12352">
    <property type="entry name" value="V-SNARE_C"/>
    <property type="match status" value="2"/>
</dbReference>
<feature type="compositionally biased region" description="Acidic residues" evidence="12">
    <location>
        <begin position="590"/>
        <end position="628"/>
    </location>
</feature>
<accession>A0A182XI24</accession>
<dbReference type="SUPFAM" id="SSF54556">
    <property type="entry name" value="Chitinase insertion domain"/>
    <property type="match status" value="1"/>
</dbReference>
<dbReference type="GO" id="GO:0005525">
    <property type="term" value="F:GTP binding"/>
    <property type="evidence" value="ECO:0007669"/>
    <property type="project" value="InterPro"/>
</dbReference>
<feature type="compositionally biased region" description="Acidic residues" evidence="12">
    <location>
        <begin position="636"/>
        <end position="656"/>
    </location>
</feature>
<dbReference type="Gene3D" id="3.10.50.10">
    <property type="match status" value="1"/>
</dbReference>
<evidence type="ECO:0000256" key="1">
    <source>
        <dbReference type="ARBA" id="ARBA00000822"/>
    </source>
</evidence>
<dbReference type="PANTHER" id="PTHR43681:SF1">
    <property type="entry name" value="SARCALUMENIN"/>
    <property type="match status" value="1"/>
</dbReference>
<evidence type="ECO:0000256" key="10">
    <source>
        <dbReference type="ARBA" id="ARBA00023295"/>
    </source>
</evidence>
<dbReference type="CDD" id="cd15864">
    <property type="entry name" value="SNARE_GS28"/>
    <property type="match status" value="2"/>
</dbReference>
<keyword evidence="13" id="KW-0472">Membrane</keyword>
<dbReference type="InterPro" id="IPR029070">
    <property type="entry name" value="Chitinase_insertion_sf"/>
</dbReference>
<evidence type="ECO:0000256" key="8">
    <source>
        <dbReference type="ARBA" id="ARBA00023157"/>
    </source>
</evidence>
<feature type="region of interest" description="Disordered" evidence="12">
    <location>
        <begin position="441"/>
        <end position="958"/>
    </location>
</feature>
<feature type="compositionally biased region" description="Acidic residues" evidence="12">
    <location>
        <begin position="835"/>
        <end position="858"/>
    </location>
</feature>
<keyword evidence="8" id="KW-1015">Disulfide bond</keyword>
<feature type="compositionally biased region" description="Acidic residues" evidence="12">
    <location>
        <begin position="712"/>
        <end position="729"/>
    </location>
</feature>
<feature type="chain" id="PRO_5008142982" description="chitinase" evidence="14">
    <location>
        <begin position="17"/>
        <end position="1838"/>
    </location>
</feature>
<dbReference type="Pfam" id="PF00704">
    <property type="entry name" value="Glyco_hydro_18"/>
    <property type="match status" value="1"/>
</dbReference>
<dbReference type="FunFam" id="3.10.50.10:FF:000004">
    <property type="entry name" value="Chitinase 5"/>
    <property type="match status" value="1"/>
</dbReference>
<dbReference type="InterPro" id="IPR027417">
    <property type="entry name" value="P-loop_NTPase"/>
</dbReference>
<comment type="catalytic activity">
    <reaction evidence="1">
        <text>Random endo-hydrolysis of N-acetyl-beta-D-glucosaminide (1-&gt;4)-beta-linkages in chitin and chitodextrins.</text>
        <dbReference type="EC" id="3.2.1.14"/>
    </reaction>
</comment>
<keyword evidence="13" id="KW-1133">Transmembrane helix</keyword>
<keyword evidence="11" id="KW-0624">Polysaccharide degradation</keyword>
<protein>
    <recommendedName>
        <fullName evidence="3">chitinase</fullName>
        <ecNumber evidence="3">3.2.1.14</ecNumber>
    </recommendedName>
</protein>
<dbReference type="STRING" id="34691.A0A182XI24"/>
<dbReference type="Gene3D" id="3.20.20.80">
    <property type="entry name" value="Glycosidases"/>
    <property type="match status" value="1"/>
</dbReference>
<feature type="compositionally biased region" description="Acidic residues" evidence="12">
    <location>
        <begin position="872"/>
        <end position="881"/>
    </location>
</feature>
<feature type="compositionally biased region" description="Acidic residues" evidence="12">
    <location>
        <begin position="664"/>
        <end position="702"/>
    </location>
</feature>
<keyword evidence="9" id="KW-0119">Carbohydrate metabolism</keyword>
<dbReference type="InterPro" id="IPR011583">
    <property type="entry name" value="Chitinase_II/V-like_cat"/>
</dbReference>
<evidence type="ECO:0000256" key="2">
    <source>
        <dbReference type="ARBA" id="ARBA00009121"/>
    </source>
</evidence>
<keyword evidence="5 14" id="KW-0732">Signal</keyword>
<dbReference type="PANTHER" id="PTHR43681">
    <property type="entry name" value="TRANSMEMBRANE GTPASE FZO"/>
    <property type="match status" value="1"/>
</dbReference>
<dbReference type="GO" id="GO:0006032">
    <property type="term" value="P:chitin catabolic process"/>
    <property type="evidence" value="ECO:0007669"/>
    <property type="project" value="UniProtKB-KW"/>
</dbReference>
<evidence type="ECO:0000256" key="9">
    <source>
        <dbReference type="ARBA" id="ARBA00023277"/>
    </source>
</evidence>
<organism evidence="17 18">
    <name type="scientific">Anopheles quadriannulatus</name>
    <name type="common">Mosquito</name>
    <dbReference type="NCBI Taxonomy" id="34691"/>
    <lineage>
        <taxon>Eukaryota</taxon>
        <taxon>Metazoa</taxon>
        <taxon>Ecdysozoa</taxon>
        <taxon>Arthropoda</taxon>
        <taxon>Hexapoda</taxon>
        <taxon>Insecta</taxon>
        <taxon>Pterygota</taxon>
        <taxon>Neoptera</taxon>
        <taxon>Endopterygota</taxon>
        <taxon>Diptera</taxon>
        <taxon>Nematocera</taxon>
        <taxon>Culicoidea</taxon>
        <taxon>Culicidae</taxon>
        <taxon>Anophelinae</taxon>
        <taxon>Anopheles</taxon>
    </lineage>
</organism>
<dbReference type="InterPro" id="IPR031692">
    <property type="entry name" value="EHD_N"/>
</dbReference>
<keyword evidence="13" id="KW-0812">Transmembrane</keyword>
<feature type="signal peptide" evidence="14">
    <location>
        <begin position="1"/>
        <end position="16"/>
    </location>
</feature>
<dbReference type="PROSITE" id="PS51910">
    <property type="entry name" value="GH18_2"/>
    <property type="match status" value="1"/>
</dbReference>
<reference evidence="17" key="1">
    <citation type="submission" date="2020-05" db="UniProtKB">
        <authorList>
            <consortium name="EnsemblMetazoa"/>
        </authorList>
    </citation>
    <scope>IDENTIFICATION</scope>
    <source>
        <strain evidence="17">SANGQUA</strain>
    </source>
</reference>
<dbReference type="GO" id="GO:0000272">
    <property type="term" value="P:polysaccharide catabolic process"/>
    <property type="evidence" value="ECO:0007669"/>
    <property type="project" value="UniProtKB-KW"/>
</dbReference>
<evidence type="ECO:0000256" key="6">
    <source>
        <dbReference type="ARBA" id="ARBA00022801"/>
    </source>
</evidence>
<feature type="compositionally biased region" description="Acidic residues" evidence="12">
    <location>
        <begin position="463"/>
        <end position="498"/>
    </location>
</feature>
<comment type="similarity">
    <text evidence="2">Belongs to the glycosyl hydrolase 18 family. Chitinase class II subfamily.</text>
</comment>
<evidence type="ECO:0000256" key="11">
    <source>
        <dbReference type="ARBA" id="ARBA00023326"/>
    </source>
</evidence>
<keyword evidence="18" id="KW-1185">Reference proteome</keyword>
<dbReference type="Gene3D" id="3.40.50.300">
    <property type="entry name" value="P-loop containing nucleotide triphosphate hydrolases"/>
    <property type="match status" value="1"/>
</dbReference>
<evidence type="ECO:0000256" key="5">
    <source>
        <dbReference type="ARBA" id="ARBA00022729"/>
    </source>
</evidence>
<dbReference type="InterPro" id="IPR030381">
    <property type="entry name" value="G_DYNAMIN_dom"/>
</dbReference>
<feature type="compositionally biased region" description="Low complexity" evidence="12">
    <location>
        <begin position="882"/>
        <end position="904"/>
    </location>
</feature>
<feature type="compositionally biased region" description="Acidic residues" evidence="12">
    <location>
        <begin position="937"/>
        <end position="958"/>
    </location>
</feature>
<evidence type="ECO:0000256" key="4">
    <source>
        <dbReference type="ARBA" id="ARBA00022669"/>
    </source>
</evidence>
<keyword evidence="6" id="KW-0378">Hydrolase</keyword>
<evidence type="ECO:0000256" key="14">
    <source>
        <dbReference type="SAM" id="SignalP"/>
    </source>
</evidence>
<dbReference type="SUPFAM" id="SSF52540">
    <property type="entry name" value="P-loop containing nucleoside triphosphate hydrolases"/>
    <property type="match status" value="1"/>
</dbReference>
<keyword evidence="10" id="KW-0326">Glycosidase</keyword>